<name>A0ABZ0JW18_9GAMM</name>
<dbReference type="Pfam" id="PF18642">
    <property type="entry name" value="IMPa_helical"/>
    <property type="match status" value="1"/>
</dbReference>
<dbReference type="InterPro" id="IPR041549">
    <property type="entry name" value="IMPa_helical"/>
</dbReference>
<dbReference type="EMBL" id="CP136522">
    <property type="protein sequence ID" value="WOT04500.1"/>
    <property type="molecule type" value="Genomic_DNA"/>
</dbReference>
<organism evidence="3 4">
    <name type="scientific">Shewanella youngdeokensis</name>
    <dbReference type="NCBI Taxonomy" id="2999068"/>
    <lineage>
        <taxon>Bacteria</taxon>
        <taxon>Pseudomonadati</taxon>
        <taxon>Pseudomonadota</taxon>
        <taxon>Gammaproteobacteria</taxon>
        <taxon>Alteromonadales</taxon>
        <taxon>Shewanellaceae</taxon>
        <taxon>Shewanella</taxon>
    </lineage>
</organism>
<dbReference type="InterPro" id="IPR040711">
    <property type="entry name" value="IMPa_N_2"/>
</dbReference>
<dbReference type="NCBIfam" id="NF038322">
    <property type="entry name" value="ImpA_fam_HExGH"/>
    <property type="match status" value="1"/>
</dbReference>
<accession>A0ABZ0JW18</accession>
<dbReference type="InterPro" id="IPR031161">
    <property type="entry name" value="Peptidase_M60_dom"/>
</dbReference>
<proteinExistence type="predicted"/>
<evidence type="ECO:0000259" key="2">
    <source>
        <dbReference type="PROSITE" id="PS51723"/>
    </source>
</evidence>
<keyword evidence="3" id="KW-0645">Protease</keyword>
<dbReference type="Pfam" id="PF18650">
    <property type="entry name" value="IMPa_N_2"/>
    <property type="match status" value="1"/>
</dbReference>
<dbReference type="EC" id="3.4.24.-" evidence="3"/>
<dbReference type="PROSITE" id="PS51723">
    <property type="entry name" value="PEPTIDASE_M60"/>
    <property type="match status" value="1"/>
</dbReference>
<evidence type="ECO:0000256" key="1">
    <source>
        <dbReference type="SAM" id="SignalP"/>
    </source>
</evidence>
<keyword evidence="4" id="KW-1185">Reference proteome</keyword>
<keyword evidence="3" id="KW-0482">Metalloprotease</keyword>
<dbReference type="Proteomes" id="UP001529491">
    <property type="component" value="Chromosome"/>
</dbReference>
<protein>
    <submittedName>
        <fullName evidence="3">ImpA family metalloprotease</fullName>
        <ecNumber evidence="3">3.4.24.-</ecNumber>
    </submittedName>
</protein>
<dbReference type="Gene3D" id="1.10.390.30">
    <property type="entry name" value="Peptidase M60, enhancin-like domain 3"/>
    <property type="match status" value="1"/>
</dbReference>
<evidence type="ECO:0000313" key="4">
    <source>
        <dbReference type="Proteomes" id="UP001529491"/>
    </source>
</evidence>
<keyword evidence="3" id="KW-0378">Hydrolase</keyword>
<keyword evidence="1" id="KW-0732">Signal</keyword>
<feature type="domain" description="Peptidase M60" evidence="2">
    <location>
        <begin position="533"/>
        <end position="857"/>
    </location>
</feature>
<dbReference type="PROSITE" id="PS51257">
    <property type="entry name" value="PROKAR_LIPOPROTEIN"/>
    <property type="match status" value="1"/>
</dbReference>
<dbReference type="GO" id="GO:0008237">
    <property type="term" value="F:metallopeptidase activity"/>
    <property type="evidence" value="ECO:0007669"/>
    <property type="project" value="UniProtKB-KW"/>
</dbReference>
<feature type="chain" id="PRO_5045937983" evidence="1">
    <location>
        <begin position="19"/>
        <end position="985"/>
    </location>
</feature>
<dbReference type="SMART" id="SM01276">
    <property type="entry name" value="M60-like"/>
    <property type="match status" value="1"/>
</dbReference>
<dbReference type="RefSeq" id="WP_310472134.1">
    <property type="nucleotide sequence ID" value="NZ_CP136522.1"/>
</dbReference>
<evidence type="ECO:0000313" key="3">
    <source>
        <dbReference type="EMBL" id="WOT04500.1"/>
    </source>
</evidence>
<dbReference type="InterPro" id="IPR042279">
    <property type="entry name" value="Pep_M60_3"/>
</dbReference>
<sequence length="985" mass="108207">MKYWLLISCLLIGLTACGGSDSSPDTTTPPAPTAPAPDVELGNNITAWNDQVMFVAAKVTVHTSGSATFAWTQTAGPAVKLINASINGVELDGRHLNQDSVVSLALSVTDSAKQTTVDTITIELNDKISAAMQTGDASVAAGLAPQMIKRGLEHINQYRLDNTALLNEIYLDDAIVYDQGRNSQMLQIAAAEHAYPSTKAFAIVTGNQGLTFAATSDIAGQRNAAFGTDIISSLQQGNNAAFEPSFKRLLAWMLNQDVTELASPKQIRLLLINGNALNRIPSWLNSNYPEWQVSSCSDEATLSQCLSEADLVLSGSAQLFDIDTIAPLIGQIQAANQPLLYLHLHGWNSVPLTQTIINPMGFSMQGPGGPGNYYAKDKADWNSASVMQQSYNGLSQELLWLNLFNSADIDFTLANCANTCDARFSDDYQPALTSIKQNIQAFDTAKQDIFSLSDHNLYKQLILLGDEYRRLIQYPMDVSATDSLTYLKAYYADHSVYHYRDINAVPNDLGNFSRTDFSHISAIDKSVSISSKQGFRSAGVYALPGQTVKVTRTDTSDVSTWIFINTLRSGSTQHFAKNGYNRPKYLQSSRIEVKTGETIKLTSPYGGPMQIQFDQTDLPVSLSFSNVGLHPHWRQGADGDTFMQALTAAQYDWAELATDHFEVHSKLDKMVTTMNAEPLWNTPEKMAAAINTQVHNYPHLLAGFKGPLIDEVAEITDFATSQGWQIDSIDTVKHMNADQATCGAGCSGNPYDANWSFSPTGHGDIHELGHGLEKGRLRFDGHNSHASTNPYSYYTKSRAYTEIGKLPTCQDLSIDDEFAVLQASVNQADPFAYMQAANLTSWSSGMATMLQMMIAAQQYDALDYGWHLLPRLHILLREFERAKASNELWEQKKTSLGFSQFSLEAAQAITNNDFLMIAMSYSTGLDYSDVYQMWGLATTQAAKDQVMLFAYPMIAKQVYVYAPGDYCFSLDLPAVPVDGQQAWPL</sequence>
<reference evidence="3 4" key="1">
    <citation type="submission" date="2023-10" db="EMBL/GenBank/DDBJ databases">
        <title>Complete genome sequence of Shewanella sp. DAU334.</title>
        <authorList>
            <person name="Lee Y.-S."/>
            <person name="Jeong H.-R."/>
            <person name="Hwang E.-J."/>
            <person name="Choi Y.-L."/>
            <person name="Kim G.-D."/>
        </authorList>
    </citation>
    <scope>NUCLEOTIDE SEQUENCE [LARGE SCALE GENOMIC DNA]</scope>
    <source>
        <strain evidence="3 4">DAU334</strain>
    </source>
</reference>
<feature type="signal peptide" evidence="1">
    <location>
        <begin position="1"/>
        <end position="18"/>
    </location>
</feature>
<gene>
    <name evidence="3" type="ORF">RGE70_14380</name>
</gene>